<dbReference type="SUPFAM" id="SSF89392">
    <property type="entry name" value="Prokaryotic lipoproteins and lipoprotein localization factors"/>
    <property type="match status" value="1"/>
</dbReference>
<dbReference type="InterPro" id="IPR029046">
    <property type="entry name" value="LolA/LolB/LppX"/>
</dbReference>
<reference evidence="3" key="1">
    <citation type="submission" date="2022-01" db="EMBL/GenBank/DDBJ databases">
        <authorList>
            <person name="Jo J.-H."/>
            <person name="Im W.-T."/>
        </authorList>
    </citation>
    <scope>NUCLEOTIDE SEQUENCE</scope>
    <source>
        <strain evidence="3">G124</strain>
    </source>
</reference>
<keyword evidence="3" id="KW-0449">Lipoprotein</keyword>
<dbReference type="CDD" id="cd16325">
    <property type="entry name" value="LolA"/>
    <property type="match status" value="1"/>
</dbReference>
<keyword evidence="1 2" id="KW-0732">Signal</keyword>
<protein>
    <submittedName>
        <fullName evidence="3">Outer membrane lipoprotein carrier protein LolA</fullName>
    </submittedName>
</protein>
<feature type="chain" id="PRO_5040750866" evidence="2">
    <location>
        <begin position="27"/>
        <end position="207"/>
    </location>
</feature>
<dbReference type="Proteomes" id="UP001139410">
    <property type="component" value="Unassembled WGS sequence"/>
</dbReference>
<sequence>MSFANSIARAVVPAALVATVVAPAPAATSGELKTVEASLASTQSMTADFLQTDGKGRQLAGTLSLKRPGRIRFAYGGGVNMLLVANGKTLSFIDYDVGQKSSWPIAKSPLAVLLSPNPDLGRIARIMPAESPNIIVVRARDARRPEFGTLVMAFQRAPDAPGGLRLEGWTAIDAQNKKTTVRLSNQRYNVAVPDSAFNYAEPKRKKA</sequence>
<dbReference type="PANTHER" id="PTHR35869:SF1">
    <property type="entry name" value="OUTER-MEMBRANE LIPOPROTEIN CARRIER PROTEIN"/>
    <property type="match status" value="1"/>
</dbReference>
<dbReference type="EMBL" id="JAKFGM010000002">
    <property type="protein sequence ID" value="MCF2514985.1"/>
    <property type="molecule type" value="Genomic_DNA"/>
</dbReference>
<dbReference type="PANTHER" id="PTHR35869">
    <property type="entry name" value="OUTER-MEMBRANE LIPOPROTEIN CARRIER PROTEIN"/>
    <property type="match status" value="1"/>
</dbReference>
<proteinExistence type="predicted"/>
<dbReference type="RefSeq" id="WP_235067489.1">
    <property type="nucleotide sequence ID" value="NZ_JAKFGM010000002.1"/>
</dbReference>
<evidence type="ECO:0000313" key="3">
    <source>
        <dbReference type="EMBL" id="MCF2514985.1"/>
    </source>
</evidence>
<keyword evidence="4" id="KW-1185">Reference proteome</keyword>
<gene>
    <name evidence="3" type="ORF">LVY65_07885</name>
</gene>
<feature type="signal peptide" evidence="2">
    <location>
        <begin position="1"/>
        <end position="26"/>
    </location>
</feature>
<dbReference type="AlphaFoldDB" id="A0A9X1QKY5"/>
<organism evidence="3 4">
    <name type="scientific">Sphingomonas cremea</name>
    <dbReference type="NCBI Taxonomy" id="2904799"/>
    <lineage>
        <taxon>Bacteria</taxon>
        <taxon>Pseudomonadati</taxon>
        <taxon>Pseudomonadota</taxon>
        <taxon>Alphaproteobacteria</taxon>
        <taxon>Sphingomonadales</taxon>
        <taxon>Sphingomonadaceae</taxon>
        <taxon>Sphingomonas</taxon>
    </lineage>
</organism>
<dbReference type="Gene3D" id="2.50.20.10">
    <property type="entry name" value="Lipoprotein localisation LolA/LolB/LppX"/>
    <property type="match status" value="1"/>
</dbReference>
<evidence type="ECO:0000256" key="2">
    <source>
        <dbReference type="SAM" id="SignalP"/>
    </source>
</evidence>
<accession>A0A9X1QKY5</accession>
<evidence type="ECO:0000256" key="1">
    <source>
        <dbReference type="ARBA" id="ARBA00022729"/>
    </source>
</evidence>
<comment type="caution">
    <text evidence="3">The sequence shown here is derived from an EMBL/GenBank/DDBJ whole genome shotgun (WGS) entry which is preliminary data.</text>
</comment>
<dbReference type="Pfam" id="PF03548">
    <property type="entry name" value="LolA"/>
    <property type="match status" value="1"/>
</dbReference>
<evidence type="ECO:0000313" key="4">
    <source>
        <dbReference type="Proteomes" id="UP001139410"/>
    </source>
</evidence>
<dbReference type="InterPro" id="IPR004564">
    <property type="entry name" value="OM_lipoprot_carrier_LolA-like"/>
</dbReference>
<name>A0A9X1QKY5_9SPHN</name>